<dbReference type="EMBL" id="CAKKNE010000004">
    <property type="protein sequence ID" value="CAH0374560.1"/>
    <property type="molecule type" value="Genomic_DNA"/>
</dbReference>
<dbReference type="AlphaFoldDB" id="A0A8J2X1A1"/>
<accession>A0A8J2X1A1</accession>
<reference evidence="1" key="1">
    <citation type="submission" date="2021-11" db="EMBL/GenBank/DDBJ databases">
        <authorList>
            <consortium name="Genoscope - CEA"/>
            <person name="William W."/>
        </authorList>
    </citation>
    <scope>NUCLEOTIDE SEQUENCE</scope>
</reference>
<dbReference type="OrthoDB" id="10332246at2759"/>
<dbReference type="Proteomes" id="UP000789595">
    <property type="component" value="Unassembled WGS sequence"/>
</dbReference>
<comment type="caution">
    <text evidence="1">The sequence shown here is derived from an EMBL/GenBank/DDBJ whole genome shotgun (WGS) entry which is preliminary data.</text>
</comment>
<sequence length="380" mass="41925">MHDQSEPPGSPWRAALCAALFVAGGAYHLRALRALRHENGALRRAQAGKTAELALLRASDDRRFESYRAHVDALRTRHPRRRGNATAEHVPVGILVRTFAGDLQWLAYCLRSVAKFAQPYVDGVTVVFPEADDATVGAFVRLAHPWARTNVSTSAAVFAAAMRAAHPHKFARCHAGQCLPDYAAQIFDKLCADLYVPAARFVLHLDSDTVLTRPLAFSDVFDPRTRKPLMPRVRYAPGSEAEWRWRAVTADLVGIKAEDLEFQFMTRQGLCYPRAFYGTFRRAAERLHGRPLSEWLVDRFASTKGHPASEFEALGAFAYYRGGRDQFAWPAVTQNAASSFPALQKLSWGGLDTTLRLVLECVIAGASTPGNCETGLGTVS</sequence>
<organism evidence="1 2">
    <name type="scientific">Pelagomonas calceolata</name>
    <dbReference type="NCBI Taxonomy" id="35677"/>
    <lineage>
        <taxon>Eukaryota</taxon>
        <taxon>Sar</taxon>
        <taxon>Stramenopiles</taxon>
        <taxon>Ochrophyta</taxon>
        <taxon>Pelagophyceae</taxon>
        <taxon>Pelagomonadales</taxon>
        <taxon>Pelagomonadaceae</taxon>
        <taxon>Pelagomonas</taxon>
    </lineage>
</organism>
<evidence type="ECO:0000313" key="2">
    <source>
        <dbReference type="Proteomes" id="UP000789595"/>
    </source>
</evidence>
<name>A0A8J2X1A1_9STRA</name>
<gene>
    <name evidence="1" type="ORF">PECAL_4P18520</name>
</gene>
<proteinExistence type="predicted"/>
<keyword evidence="2" id="KW-1185">Reference proteome</keyword>
<protein>
    <submittedName>
        <fullName evidence="1">Uncharacterized protein</fullName>
    </submittedName>
</protein>
<evidence type="ECO:0000313" key="1">
    <source>
        <dbReference type="EMBL" id="CAH0374560.1"/>
    </source>
</evidence>